<dbReference type="GO" id="GO:0006397">
    <property type="term" value="P:mRNA processing"/>
    <property type="evidence" value="ECO:0007669"/>
    <property type="project" value="InterPro"/>
</dbReference>
<proteinExistence type="predicted"/>
<feature type="compositionally biased region" description="Basic and acidic residues" evidence="1">
    <location>
        <begin position="608"/>
        <end position="627"/>
    </location>
</feature>
<dbReference type="GO" id="GO:0005634">
    <property type="term" value="C:nucleus"/>
    <property type="evidence" value="ECO:0007669"/>
    <property type="project" value="TreeGrafter"/>
</dbReference>
<feature type="compositionally biased region" description="Basic and acidic residues" evidence="1">
    <location>
        <begin position="208"/>
        <end position="218"/>
    </location>
</feature>
<feature type="compositionally biased region" description="Basic and acidic residues" evidence="1">
    <location>
        <begin position="354"/>
        <end position="368"/>
    </location>
</feature>
<accession>A0A4Q1BC23</accession>
<dbReference type="GO" id="GO:0003723">
    <property type="term" value="F:RNA binding"/>
    <property type="evidence" value="ECO:0007669"/>
    <property type="project" value="TreeGrafter"/>
</dbReference>
<dbReference type="InParanoid" id="A0A4Q1BC23"/>
<feature type="compositionally biased region" description="Acidic residues" evidence="1">
    <location>
        <begin position="198"/>
        <end position="207"/>
    </location>
</feature>
<feature type="compositionally biased region" description="Acidic residues" evidence="1">
    <location>
        <begin position="252"/>
        <end position="261"/>
    </location>
</feature>
<evidence type="ECO:0000256" key="1">
    <source>
        <dbReference type="SAM" id="MobiDB-lite"/>
    </source>
</evidence>
<evidence type="ECO:0000313" key="3">
    <source>
        <dbReference type="EMBL" id="RXK36349.1"/>
    </source>
</evidence>
<feature type="region of interest" description="Disordered" evidence="1">
    <location>
        <begin position="761"/>
        <end position="813"/>
    </location>
</feature>
<dbReference type="Pfam" id="PF26093">
    <property type="entry name" value="HTH_TGH"/>
    <property type="match status" value="1"/>
</dbReference>
<dbReference type="AlphaFoldDB" id="A0A4Q1BC23"/>
<feature type="region of interest" description="Disordered" evidence="1">
    <location>
        <begin position="606"/>
        <end position="627"/>
    </location>
</feature>
<protein>
    <submittedName>
        <fullName evidence="3">G patch domain-containing protein 1</fullName>
    </submittedName>
</protein>
<evidence type="ECO:0000313" key="4">
    <source>
        <dbReference type="Proteomes" id="UP000289152"/>
    </source>
</evidence>
<dbReference type="PANTHER" id="PTHR13384">
    <property type="entry name" value="G PATCH DOMAIN-CONTAINING PROTEIN 1"/>
    <property type="match status" value="1"/>
</dbReference>
<sequence>MTSRLKHKLELENVNLNSAYLNESFVQIGTPLPALAETKKDKQEYLPVWQQEARDEKGRRRFHGAWTGGFTAGYGNTVGSKEGWKPSTFKSSRSNRATKVQRPEDFMDEEDLKEMNEDRRLENTDVFKDDGFRGTKEEVEGKSLPSVLESMIAPARTSIGQTLLQKLGWRPGQGIGPRVSLRKLKLQEARLGGKGVVNEEDEEMDETENSKHTYAPRDVRLVTYDSKDDRAGLGFEKGRGMGRLTGKIGPGDDPDEEDDPYAEAGPSTRPHLVFEPDEEDEVIVMGGPVPKSSGTLSEKPQGNDKHHWHDGRPVLPNFELDPLSVPTDKWFEFPKIPPDWRPRPARVWGTTRKWDELPGTKPEEKDTIRGVPGRPLTFEQRGEALGEEQHLSKARSVGEYMYEKENERLSSLKSTINQPPPPPLSLSTIELEEITNPQRPTSVEIPPLSPRTASAALRGYIPYGDDLIRQERYRSYLISQTYNTTQADPILRIGSVDEINKELEDFASSARIFKPLSHAMSSRFTSGSTSLAANDMKEIKPGLHMYDATKVKLDLDSQQPSYEEVLENKILTPREQAAQNGMYGTLTRVVKDFYPVKLLCKRFGVPDPHPEGEPKNIVLDNERSEDLPKNDANWEKAFVHQSIPSQFGKPDSTTGGKDEKNEEGEERVPRNLGEVGMAEDMNQGRDTLNYTKPTIDIFKAIFASDDESEDEEEDDRQGVSHPTNLELKVGKEVNVKEEKFEDPSPVKEKMVDINNFKPVFNKKDKNIFGGGKEGNGNSEKKVGDQDEGEDRIDGLDKEEKKEEKEKKKKKRKGVLSFDVGEEEIGFKKKKLTREKSSLDSTFQHTERQDEFMIVKRESENGVESLLKRSNGQDGRDEINGREGIDDVKGLMIRDNEDEGEWVEKPNVVPRSIGRKGAADFM</sequence>
<feature type="domain" description="G-patch" evidence="2">
    <location>
        <begin position="156"/>
        <end position="238"/>
    </location>
</feature>
<feature type="region of interest" description="Disordered" evidence="1">
    <location>
        <begin position="705"/>
        <end position="730"/>
    </location>
</feature>
<keyword evidence="4" id="KW-1185">Reference proteome</keyword>
<reference evidence="3 4" key="1">
    <citation type="submission" date="2016-06" db="EMBL/GenBank/DDBJ databases">
        <title>Evolution of pathogenesis and genome organization in the Tremellales.</title>
        <authorList>
            <person name="Cuomo C."/>
            <person name="Litvintseva A."/>
            <person name="Heitman J."/>
            <person name="Chen Y."/>
            <person name="Sun S."/>
            <person name="Springer D."/>
            <person name="Dromer F."/>
            <person name="Young S."/>
            <person name="Zeng Q."/>
            <person name="Chapman S."/>
            <person name="Gujja S."/>
            <person name="Saif S."/>
            <person name="Birren B."/>
        </authorList>
    </citation>
    <scope>NUCLEOTIDE SEQUENCE [LARGE SCALE GENOMIC DNA]</scope>
    <source>
        <strain evidence="3 4">ATCC 28783</strain>
    </source>
</reference>
<comment type="caution">
    <text evidence="3">The sequence shown here is derived from an EMBL/GenBank/DDBJ whole genome shotgun (WGS) entry which is preliminary data.</text>
</comment>
<dbReference type="PANTHER" id="PTHR13384:SF19">
    <property type="entry name" value="G PATCH DOMAIN-CONTAINING PROTEIN 1"/>
    <property type="match status" value="1"/>
</dbReference>
<dbReference type="InterPro" id="IPR011666">
    <property type="entry name" value="DUF1604"/>
</dbReference>
<organism evidence="3 4">
    <name type="scientific">Tremella mesenterica</name>
    <name type="common">Jelly fungus</name>
    <dbReference type="NCBI Taxonomy" id="5217"/>
    <lineage>
        <taxon>Eukaryota</taxon>
        <taxon>Fungi</taxon>
        <taxon>Dikarya</taxon>
        <taxon>Basidiomycota</taxon>
        <taxon>Agaricomycotina</taxon>
        <taxon>Tremellomycetes</taxon>
        <taxon>Tremellales</taxon>
        <taxon>Tremellaceae</taxon>
        <taxon>Tremella</taxon>
    </lineage>
</organism>
<dbReference type="FunCoup" id="A0A4Q1BC23">
    <property type="interactions" value="155"/>
</dbReference>
<dbReference type="OrthoDB" id="20507at2759"/>
<feature type="compositionally biased region" description="Basic and acidic residues" evidence="1">
    <location>
        <begin position="230"/>
        <end position="239"/>
    </location>
</feature>
<feature type="region of interest" description="Disordered" evidence="1">
    <location>
        <begin position="639"/>
        <end position="688"/>
    </location>
</feature>
<name>A0A4Q1BC23_TREME</name>
<feature type="compositionally biased region" description="Basic and acidic residues" evidence="1">
    <location>
        <begin position="791"/>
        <end position="805"/>
    </location>
</feature>
<feature type="region of interest" description="Disordered" evidence="1">
    <location>
        <begin position="230"/>
        <end position="312"/>
    </location>
</feature>
<gene>
    <name evidence="3" type="ORF">M231_06386</name>
</gene>
<feature type="region of interest" description="Disordered" evidence="1">
    <location>
        <begin position="196"/>
        <end position="218"/>
    </location>
</feature>
<dbReference type="EMBL" id="SDIL01000100">
    <property type="protein sequence ID" value="RXK36349.1"/>
    <property type="molecule type" value="Genomic_DNA"/>
</dbReference>
<dbReference type="Pfam" id="PF07713">
    <property type="entry name" value="DUF1604"/>
    <property type="match status" value="1"/>
</dbReference>
<evidence type="ECO:0000259" key="2">
    <source>
        <dbReference type="PROSITE" id="PS50174"/>
    </source>
</evidence>
<feature type="compositionally biased region" description="Acidic residues" evidence="1">
    <location>
        <begin position="705"/>
        <end position="715"/>
    </location>
</feature>
<dbReference type="Proteomes" id="UP000289152">
    <property type="component" value="Unassembled WGS sequence"/>
</dbReference>
<feature type="compositionally biased region" description="Basic and acidic residues" evidence="1">
    <location>
        <begin position="301"/>
        <end position="312"/>
    </location>
</feature>
<dbReference type="VEuPathDB" id="FungiDB:TREMEDRAFT_27509"/>
<dbReference type="PROSITE" id="PS50174">
    <property type="entry name" value="G_PATCH"/>
    <property type="match status" value="1"/>
</dbReference>
<feature type="region of interest" description="Disordered" evidence="1">
    <location>
        <begin position="354"/>
        <end position="375"/>
    </location>
</feature>
<dbReference type="STRING" id="5217.A0A4Q1BC23"/>
<dbReference type="InterPro" id="IPR000467">
    <property type="entry name" value="G_patch_dom"/>
</dbReference>